<reference evidence="2 3" key="1">
    <citation type="submission" date="2019-01" db="EMBL/GenBank/DDBJ databases">
        <title>Sequencing of cultivated peanut Arachis hypogaea provides insights into genome evolution and oil improvement.</title>
        <authorList>
            <person name="Chen X."/>
        </authorList>
    </citation>
    <scope>NUCLEOTIDE SEQUENCE [LARGE SCALE GENOMIC DNA]</scope>
    <source>
        <strain evidence="3">cv. Fuhuasheng</strain>
        <tissue evidence="2">Leaves</tissue>
    </source>
</reference>
<name>A0A444YMR4_ARAHY</name>
<evidence type="ECO:0000313" key="3">
    <source>
        <dbReference type="Proteomes" id="UP000289738"/>
    </source>
</evidence>
<organism evidence="2 3">
    <name type="scientific">Arachis hypogaea</name>
    <name type="common">Peanut</name>
    <dbReference type="NCBI Taxonomy" id="3818"/>
    <lineage>
        <taxon>Eukaryota</taxon>
        <taxon>Viridiplantae</taxon>
        <taxon>Streptophyta</taxon>
        <taxon>Embryophyta</taxon>
        <taxon>Tracheophyta</taxon>
        <taxon>Spermatophyta</taxon>
        <taxon>Magnoliopsida</taxon>
        <taxon>eudicotyledons</taxon>
        <taxon>Gunneridae</taxon>
        <taxon>Pentapetalae</taxon>
        <taxon>rosids</taxon>
        <taxon>fabids</taxon>
        <taxon>Fabales</taxon>
        <taxon>Fabaceae</taxon>
        <taxon>Papilionoideae</taxon>
        <taxon>50 kb inversion clade</taxon>
        <taxon>dalbergioids sensu lato</taxon>
        <taxon>Dalbergieae</taxon>
        <taxon>Pterocarpus clade</taxon>
        <taxon>Arachis</taxon>
    </lineage>
</organism>
<evidence type="ECO:0000313" key="2">
    <source>
        <dbReference type="EMBL" id="RYR03246.1"/>
    </source>
</evidence>
<keyword evidence="3" id="KW-1185">Reference proteome</keyword>
<proteinExistence type="predicted"/>
<dbReference type="EMBL" id="SDMP01000016">
    <property type="protein sequence ID" value="RYR03246.1"/>
    <property type="molecule type" value="Genomic_DNA"/>
</dbReference>
<feature type="region of interest" description="Disordered" evidence="1">
    <location>
        <begin position="1"/>
        <end position="23"/>
    </location>
</feature>
<protein>
    <submittedName>
        <fullName evidence="2">Uncharacterized protein</fullName>
    </submittedName>
</protein>
<accession>A0A444YMR4</accession>
<comment type="caution">
    <text evidence="2">The sequence shown here is derived from an EMBL/GenBank/DDBJ whole genome shotgun (WGS) entry which is preliminary data.</text>
</comment>
<sequence length="70" mass="8357">MTEIPSQEEKKKEERRKKINPNLEIAPKKVLKNKGRQHIASFRRRCKILKKPHCRKNPISSELSESRLYC</sequence>
<dbReference type="AlphaFoldDB" id="A0A444YMR4"/>
<evidence type="ECO:0000256" key="1">
    <source>
        <dbReference type="SAM" id="MobiDB-lite"/>
    </source>
</evidence>
<gene>
    <name evidence="2" type="ORF">Ahy_B06g082101</name>
</gene>
<dbReference type="Proteomes" id="UP000289738">
    <property type="component" value="Chromosome B06"/>
</dbReference>